<dbReference type="OrthoDB" id="9815108at2"/>
<dbReference type="RefSeq" id="WP_073137512.1">
    <property type="nucleotide sequence ID" value="NZ_FQWQ01000003.1"/>
</dbReference>
<name>A0A1M5TCJ6_9BACT</name>
<dbReference type="InterPro" id="IPR035396">
    <property type="entry name" value="Bac_rhamnosid6H"/>
</dbReference>
<evidence type="ECO:0000313" key="5">
    <source>
        <dbReference type="EMBL" id="SHH48439.1"/>
    </source>
</evidence>
<keyword evidence="6" id="KW-1185">Reference proteome</keyword>
<dbReference type="Gene3D" id="2.60.120.260">
    <property type="entry name" value="Galactose-binding domain-like"/>
    <property type="match status" value="1"/>
</dbReference>
<feature type="domain" description="Bacterial alpha-L-rhamnosidase N-terminal" evidence="2">
    <location>
        <begin position="74"/>
        <end position="219"/>
    </location>
</feature>
<protein>
    <submittedName>
        <fullName evidence="5">Alpha-L-rhamnosidase N-terminal domain-containing protein</fullName>
    </submittedName>
</protein>
<dbReference type="AlphaFoldDB" id="A0A1M5TCJ6"/>
<feature type="domain" description="Alpha-L-rhamnosidase C-terminal" evidence="4">
    <location>
        <begin position="733"/>
        <end position="798"/>
    </location>
</feature>
<evidence type="ECO:0000259" key="3">
    <source>
        <dbReference type="Pfam" id="PF17389"/>
    </source>
</evidence>
<dbReference type="GO" id="GO:0005975">
    <property type="term" value="P:carbohydrate metabolic process"/>
    <property type="evidence" value="ECO:0007669"/>
    <property type="project" value="InterPro"/>
</dbReference>
<dbReference type="InterPro" id="IPR008928">
    <property type="entry name" value="6-hairpin_glycosidase_sf"/>
</dbReference>
<dbReference type="SUPFAM" id="SSF49785">
    <property type="entry name" value="Galactose-binding domain-like"/>
    <property type="match status" value="1"/>
</dbReference>
<reference evidence="5 6" key="1">
    <citation type="submission" date="2016-11" db="EMBL/GenBank/DDBJ databases">
        <authorList>
            <person name="Jaros S."/>
            <person name="Januszkiewicz K."/>
            <person name="Wedrychowicz H."/>
        </authorList>
    </citation>
    <scope>NUCLEOTIDE SEQUENCE [LARGE SCALE GENOMIC DNA]</scope>
    <source>
        <strain evidence="5 6">DSM 24574</strain>
    </source>
</reference>
<keyword evidence="1" id="KW-0732">Signal</keyword>
<dbReference type="Pfam" id="PF08531">
    <property type="entry name" value="Bac_rhamnosid_N"/>
    <property type="match status" value="1"/>
</dbReference>
<feature type="domain" description="Alpha-L-rhamnosidase six-hairpin glycosidase" evidence="3">
    <location>
        <begin position="401"/>
        <end position="720"/>
    </location>
</feature>
<dbReference type="Pfam" id="PF17390">
    <property type="entry name" value="Bac_rhamnosid_C"/>
    <property type="match status" value="1"/>
</dbReference>
<dbReference type="Proteomes" id="UP000184212">
    <property type="component" value="Unassembled WGS sequence"/>
</dbReference>
<dbReference type="Pfam" id="PF17389">
    <property type="entry name" value="Bac_rhamnosid6H"/>
    <property type="match status" value="1"/>
</dbReference>
<sequence length="810" mass="91088">MARILFAFLISTTLFHQVAWAQQINPDLFKKPWNAQWITGPGVPINRFTASSDLTLKEYAVVKFRKTIELQEKPASFIIHVSGDNRYKLYVNGKQVSQGPARGDLYFWNFETVDIASSLNTGSNVVSAVVWNDGRLKPEAQISYLTAFIIQGNTEKEEVLNTNDSWKTIKDESYQPKSVRVPGYYVAGPGELVTMSKHVKGWGASGFDDGNWSKARIIAQGLVKNVSMNSTGWMLVPSPLPQMEMTVQRLTSTRKASGVQVPNGFPATKTKVTIPANTRATILLDQGYLTNAYPTVAFSGGRNAGMSIAYAEGLYIRKNENLSGFRVPSLPKGNRNDVEGKVFIGKADSVLSDGTANQEYTPLWWRTYRYVQLVIATKDEPLSIDDVYGTFTGYPFVNNAKLVTKNDEMQKMLDIGWRTARLCAFETYMDCPYYEQLQYIGDARIQAMVSIYNAGDDRLVRHGLTLMDHSRLAEGITLSRYPTDLKQEIPTFSLWWIAMLHDYYMYRPDSLFIKDKLPGARQVLSFFERYQQSDGSLKQVPYWVYTDWSQGKGWNFGMAPIGSNGESAVLDLTLLYTYQLASELEGNLGLDDFSRLYSRRADLLKKTIQQKYWDETRGLYADTQTKDAFSQHANSLAILTGISSGEKATALANKMLNDTTLAPASIYFKYYLHQALVKAGLGNDYLKWLDKWRENISLGMSTWAETSDVNTSRSDCHAWGSSPNIEFFRTILGIESGAPGFSKIMITPHLGTIEDISGEMPHPNGKISVKYKLQKGVWQAEINLPPNSEGTFVWKEKSYPLKGGENTFKL</sequence>
<dbReference type="InterPro" id="IPR008979">
    <property type="entry name" value="Galactose-bd-like_sf"/>
</dbReference>
<accession>A0A1M5TCJ6</accession>
<dbReference type="Gene3D" id="2.60.420.10">
    <property type="entry name" value="Maltose phosphorylase, domain 3"/>
    <property type="match status" value="1"/>
</dbReference>
<dbReference type="STRING" id="947013.SAMN04488109_3989"/>
<proteinExistence type="predicted"/>
<dbReference type="SUPFAM" id="SSF48208">
    <property type="entry name" value="Six-hairpin glycosidases"/>
    <property type="match status" value="1"/>
</dbReference>
<dbReference type="Gene3D" id="1.50.10.10">
    <property type="match status" value="1"/>
</dbReference>
<feature type="chain" id="PRO_5012454800" evidence="1">
    <location>
        <begin position="22"/>
        <end position="810"/>
    </location>
</feature>
<dbReference type="InterPro" id="IPR012341">
    <property type="entry name" value="6hp_glycosidase-like_sf"/>
</dbReference>
<evidence type="ECO:0000259" key="2">
    <source>
        <dbReference type="Pfam" id="PF08531"/>
    </source>
</evidence>
<dbReference type="InterPro" id="IPR035398">
    <property type="entry name" value="Bac_rhamnosid_C"/>
</dbReference>
<evidence type="ECO:0000259" key="4">
    <source>
        <dbReference type="Pfam" id="PF17390"/>
    </source>
</evidence>
<dbReference type="InterPro" id="IPR013737">
    <property type="entry name" value="Bac_rhamnosid_N"/>
</dbReference>
<feature type="signal peptide" evidence="1">
    <location>
        <begin position="1"/>
        <end position="21"/>
    </location>
</feature>
<dbReference type="EMBL" id="FQWQ01000003">
    <property type="protein sequence ID" value="SHH48439.1"/>
    <property type="molecule type" value="Genomic_DNA"/>
</dbReference>
<gene>
    <name evidence="5" type="ORF">SAMN04488109_3989</name>
</gene>
<dbReference type="PANTHER" id="PTHR34987:SF2">
    <property type="entry name" value="B, PUTATIVE (AFU_ORTHOLOGUE AFUA_7G05040)-RELATED"/>
    <property type="match status" value="1"/>
</dbReference>
<evidence type="ECO:0000256" key="1">
    <source>
        <dbReference type="SAM" id="SignalP"/>
    </source>
</evidence>
<evidence type="ECO:0000313" key="6">
    <source>
        <dbReference type="Proteomes" id="UP000184212"/>
    </source>
</evidence>
<organism evidence="5 6">
    <name type="scientific">Chryseolinea serpens</name>
    <dbReference type="NCBI Taxonomy" id="947013"/>
    <lineage>
        <taxon>Bacteria</taxon>
        <taxon>Pseudomonadati</taxon>
        <taxon>Bacteroidota</taxon>
        <taxon>Cytophagia</taxon>
        <taxon>Cytophagales</taxon>
        <taxon>Fulvivirgaceae</taxon>
        <taxon>Chryseolinea</taxon>
    </lineage>
</organism>
<dbReference type="PANTHER" id="PTHR34987">
    <property type="entry name" value="C, PUTATIVE (AFU_ORTHOLOGUE AFUA_3G02880)-RELATED"/>
    <property type="match status" value="1"/>
</dbReference>